<protein>
    <submittedName>
        <fullName evidence="3">Uncharacterized protein</fullName>
    </submittedName>
</protein>
<keyword evidence="1" id="KW-0812">Transmembrane</keyword>
<reference evidence="3 5" key="1">
    <citation type="submission" date="2015-08" db="EMBL/GenBank/DDBJ databases">
        <title>Thermococcus thioreducens DSM 14981 genome sequencing.</title>
        <authorList>
            <person name="Hong S.-J."/>
            <person name="Kim M.-C."/>
            <person name="Shin J.-H."/>
        </authorList>
    </citation>
    <scope>NUCLEOTIDE SEQUENCE [LARGE SCALE GENOMIC DNA]</scope>
    <source>
        <strain evidence="3 5">DSM 14981</strain>
    </source>
</reference>
<organism evidence="3 5">
    <name type="scientific">Thermococcus thioreducens</name>
    <dbReference type="NCBI Taxonomy" id="277988"/>
    <lineage>
        <taxon>Archaea</taxon>
        <taxon>Methanobacteriati</taxon>
        <taxon>Methanobacteriota</taxon>
        <taxon>Thermococci</taxon>
        <taxon>Thermococcales</taxon>
        <taxon>Thermococcaceae</taxon>
        <taxon>Thermococcus</taxon>
    </lineage>
</organism>
<evidence type="ECO:0000313" key="6">
    <source>
        <dbReference type="Proteomes" id="UP000182125"/>
    </source>
</evidence>
<dbReference type="AlphaFoldDB" id="A0A0Q2S2I0"/>
<gene>
    <name evidence="2" type="ORF">A3L14_02820</name>
    <name evidence="3" type="ORF">AMR53_09950</name>
    <name evidence="4" type="ORF">SAMN05216170_1715</name>
</gene>
<dbReference type="RefSeq" id="WP_055430112.1">
    <property type="nucleotide sequence ID" value="NZ_CP015105.1"/>
</dbReference>
<reference evidence="2 7" key="2">
    <citation type="submission" date="2016-04" db="EMBL/GenBank/DDBJ databases">
        <title>Complete genome sequence of Thermococcus thioreducens type strain OGL-20P.</title>
        <authorList>
            <person name="Oger P.M."/>
        </authorList>
    </citation>
    <scope>NUCLEOTIDE SEQUENCE [LARGE SCALE GENOMIC DNA]</scope>
    <source>
        <strain evidence="2 7">OGL-20P</strain>
    </source>
</reference>
<sequence>MNNKTLLVSWITASLGGIWGTYVGYDAGYGYQLGTFQINQLEIFAYGVLAAIIFSAVVASVYKGVVDKQCPKPLSTLFIVFSLMVLVSYYVGVTLGQNTGKGDAFFMEYTGPSGSDIVMVIIFSLVIAIGAIYLGRLASNDTSALAGVKKKT</sequence>
<evidence type="ECO:0000313" key="3">
    <source>
        <dbReference type="EMBL" id="KQH81707.1"/>
    </source>
</evidence>
<evidence type="ECO:0000313" key="5">
    <source>
        <dbReference type="Proteomes" id="UP000051862"/>
    </source>
</evidence>
<feature type="transmembrane region" description="Helical" evidence="1">
    <location>
        <begin position="44"/>
        <end position="62"/>
    </location>
</feature>
<evidence type="ECO:0000313" key="7">
    <source>
        <dbReference type="Proteomes" id="UP000250136"/>
    </source>
</evidence>
<keyword evidence="1" id="KW-0472">Membrane</keyword>
<dbReference type="Proteomes" id="UP000051862">
    <property type="component" value="Unassembled WGS sequence"/>
</dbReference>
<reference evidence="4 6" key="3">
    <citation type="submission" date="2016-10" db="EMBL/GenBank/DDBJ databases">
        <authorList>
            <person name="de Groot N.N."/>
        </authorList>
    </citation>
    <scope>NUCLEOTIDE SEQUENCE [LARGE SCALE GENOMIC DNA]</scope>
    <source>
        <strain evidence="4 6">OGL-20</strain>
    </source>
</reference>
<accession>A0A0Q2S2I0</accession>
<dbReference type="GeneID" id="33333320"/>
<proteinExistence type="predicted"/>
<feature type="transmembrane region" description="Helical" evidence="1">
    <location>
        <begin position="117"/>
        <end position="135"/>
    </location>
</feature>
<dbReference type="EMBL" id="FOIW01000002">
    <property type="protein sequence ID" value="SEW12087.1"/>
    <property type="molecule type" value="Genomic_DNA"/>
</dbReference>
<dbReference type="KEGG" id="ttd:A3L14_02820"/>
<dbReference type="Proteomes" id="UP000182125">
    <property type="component" value="Unassembled WGS sequence"/>
</dbReference>
<keyword evidence="7" id="KW-1185">Reference proteome</keyword>
<name>A0A0Q2S2I0_9EURY</name>
<keyword evidence="1" id="KW-1133">Transmembrane helix</keyword>
<evidence type="ECO:0000256" key="1">
    <source>
        <dbReference type="SAM" id="Phobius"/>
    </source>
</evidence>
<dbReference type="Proteomes" id="UP000250136">
    <property type="component" value="Chromosome"/>
</dbReference>
<evidence type="ECO:0000313" key="4">
    <source>
        <dbReference type="EMBL" id="SEW12087.1"/>
    </source>
</evidence>
<dbReference type="EMBL" id="LIXN01000018">
    <property type="protein sequence ID" value="KQH81707.1"/>
    <property type="molecule type" value="Genomic_DNA"/>
</dbReference>
<evidence type="ECO:0000313" key="2">
    <source>
        <dbReference type="EMBL" id="ASJ11882.1"/>
    </source>
</evidence>
<feature type="transmembrane region" description="Helical" evidence="1">
    <location>
        <begin position="74"/>
        <end position="97"/>
    </location>
</feature>
<dbReference type="PATRIC" id="fig|277988.4.peg.2095"/>
<dbReference type="EMBL" id="CP015105">
    <property type="protein sequence ID" value="ASJ11882.1"/>
    <property type="molecule type" value="Genomic_DNA"/>
</dbReference>